<dbReference type="Gene3D" id="3.40.50.1820">
    <property type="entry name" value="alpha/beta hydrolase"/>
    <property type="match status" value="1"/>
</dbReference>
<proteinExistence type="predicted"/>
<dbReference type="AlphaFoldDB" id="A0A2T3MQQ9"/>
<evidence type="ECO:0000313" key="2">
    <source>
        <dbReference type="Proteomes" id="UP000240904"/>
    </source>
</evidence>
<organism evidence="1 2">
    <name type="scientific">Photobacterium lipolyticum</name>
    <dbReference type="NCBI Taxonomy" id="266810"/>
    <lineage>
        <taxon>Bacteria</taxon>
        <taxon>Pseudomonadati</taxon>
        <taxon>Pseudomonadota</taxon>
        <taxon>Gammaproteobacteria</taxon>
        <taxon>Vibrionales</taxon>
        <taxon>Vibrionaceae</taxon>
        <taxon>Photobacterium</taxon>
    </lineage>
</organism>
<dbReference type="SUPFAM" id="SSF53474">
    <property type="entry name" value="alpha/beta-Hydrolases"/>
    <property type="match status" value="1"/>
</dbReference>
<keyword evidence="2" id="KW-1185">Reference proteome</keyword>
<dbReference type="EMBL" id="PYMC01000029">
    <property type="protein sequence ID" value="PSV99583.1"/>
    <property type="molecule type" value="Genomic_DNA"/>
</dbReference>
<reference evidence="1 2" key="1">
    <citation type="submission" date="2018-03" db="EMBL/GenBank/DDBJ databases">
        <title>Whole genome sequencing of Histamine producing bacteria.</title>
        <authorList>
            <person name="Butler K."/>
        </authorList>
    </citation>
    <scope>NUCLEOTIDE SEQUENCE [LARGE SCALE GENOMIC DNA]</scope>
    <source>
        <strain evidence="1 2">DSM 16190</strain>
    </source>
</reference>
<sequence length="104" mass="11954">MFPDSVAYYNESNPQPDFELLIEKVKKVWVDIASSGYPSDSVSAIKCPTLVMRGDDDFLFSLREAIELVEKIENSKFMNIAFAEHEAHKEYPEVCRSVINKFLM</sequence>
<comment type="caution">
    <text evidence="1">The sequence shown here is derived from an EMBL/GenBank/DDBJ whole genome shotgun (WGS) entry which is preliminary data.</text>
</comment>
<evidence type="ECO:0008006" key="3">
    <source>
        <dbReference type="Google" id="ProtNLM"/>
    </source>
</evidence>
<gene>
    <name evidence="1" type="ORF">C9I89_21795</name>
</gene>
<accession>A0A2T3MQQ9</accession>
<evidence type="ECO:0000313" key="1">
    <source>
        <dbReference type="EMBL" id="PSV99583.1"/>
    </source>
</evidence>
<dbReference type="InterPro" id="IPR029058">
    <property type="entry name" value="AB_hydrolase_fold"/>
</dbReference>
<protein>
    <recommendedName>
        <fullName evidence="3">Serine aminopeptidase S33 domain-containing protein</fullName>
    </recommendedName>
</protein>
<name>A0A2T3MQQ9_9GAMM</name>
<dbReference type="Proteomes" id="UP000240904">
    <property type="component" value="Unassembled WGS sequence"/>
</dbReference>